<evidence type="ECO:0000256" key="6">
    <source>
        <dbReference type="SAM" id="Phobius"/>
    </source>
</evidence>
<dbReference type="FunCoup" id="A0A165S8U8">
    <property type="interactions" value="71"/>
</dbReference>
<name>A0A165S8U8_9AGAM</name>
<evidence type="ECO:0000313" key="7">
    <source>
        <dbReference type="EMBL" id="KZT24818.1"/>
    </source>
</evidence>
<dbReference type="PANTHER" id="PTHR13180">
    <property type="entry name" value="SMALL MEMBRANE PROTEIN-RELATED"/>
    <property type="match status" value="1"/>
</dbReference>
<keyword evidence="8" id="KW-1185">Reference proteome</keyword>
<dbReference type="Proteomes" id="UP000076761">
    <property type="component" value="Unassembled WGS sequence"/>
</dbReference>
<gene>
    <name evidence="7" type="ORF">NEOLEDRAFT_1156571</name>
</gene>
<evidence type="ECO:0000256" key="4">
    <source>
        <dbReference type="ARBA" id="ARBA00022989"/>
    </source>
</evidence>
<evidence type="ECO:0000313" key="8">
    <source>
        <dbReference type="Proteomes" id="UP000076761"/>
    </source>
</evidence>
<dbReference type="InParanoid" id="A0A165S8U8"/>
<evidence type="ECO:0000256" key="1">
    <source>
        <dbReference type="ARBA" id="ARBA00004141"/>
    </source>
</evidence>
<feature type="transmembrane region" description="Helical" evidence="6">
    <location>
        <begin position="30"/>
        <end position="47"/>
    </location>
</feature>
<feature type="transmembrane region" description="Helical" evidence="6">
    <location>
        <begin position="105"/>
        <end position="128"/>
    </location>
</feature>
<comment type="subcellular location">
    <subcellularLocation>
        <location evidence="1">Membrane</location>
        <topology evidence="1">Multi-pass membrane protein</topology>
    </subcellularLocation>
</comment>
<feature type="transmembrane region" description="Helical" evidence="6">
    <location>
        <begin position="140"/>
        <end position="164"/>
    </location>
</feature>
<evidence type="ECO:0000256" key="2">
    <source>
        <dbReference type="ARBA" id="ARBA00005335"/>
    </source>
</evidence>
<comment type="similarity">
    <text evidence="2">Belongs to the UPF0220 family.</text>
</comment>
<keyword evidence="4 6" id="KW-1133">Transmembrane helix</keyword>
<evidence type="ECO:0000256" key="3">
    <source>
        <dbReference type="ARBA" id="ARBA00022692"/>
    </source>
</evidence>
<keyword evidence="3 6" id="KW-0812">Transmembrane</keyword>
<sequence length="177" mass="19878">MSLPRANYDPRRVCVNPFPNISLDKHKHAVGVYVAGALFALANWQFWDAAILSRHTVDPEVHISFVDWVPGICSVLGFIIVNLIDKDRIKGDNAFSGDGGAVWRARLFLFIGFAFMAGGLAGSIALHVLKYYLREYSEQFLYYGYANMSQNVCFMLSAVILWLAQSSSSEYEYHLAL</sequence>
<dbReference type="STRING" id="1314782.A0A165S8U8"/>
<proteinExistence type="inferred from homology"/>
<keyword evidence="5 6" id="KW-0472">Membrane</keyword>
<dbReference type="GO" id="GO:0016020">
    <property type="term" value="C:membrane"/>
    <property type="evidence" value="ECO:0007669"/>
    <property type="project" value="UniProtKB-SubCell"/>
</dbReference>
<evidence type="ECO:0000256" key="5">
    <source>
        <dbReference type="ARBA" id="ARBA00023136"/>
    </source>
</evidence>
<dbReference type="AlphaFoldDB" id="A0A165S8U8"/>
<dbReference type="Pfam" id="PF05255">
    <property type="entry name" value="UPF0220"/>
    <property type="match status" value="1"/>
</dbReference>
<feature type="transmembrane region" description="Helical" evidence="6">
    <location>
        <begin position="67"/>
        <end position="84"/>
    </location>
</feature>
<protein>
    <submittedName>
        <fullName evidence="7">UPF0220-domain-containing protein</fullName>
    </submittedName>
</protein>
<dbReference type="OrthoDB" id="268928at2759"/>
<dbReference type="EMBL" id="KV425575">
    <property type="protein sequence ID" value="KZT24818.1"/>
    <property type="molecule type" value="Genomic_DNA"/>
</dbReference>
<reference evidence="7 8" key="1">
    <citation type="journal article" date="2016" name="Mol. Biol. Evol.">
        <title>Comparative Genomics of Early-Diverging Mushroom-Forming Fungi Provides Insights into the Origins of Lignocellulose Decay Capabilities.</title>
        <authorList>
            <person name="Nagy L.G."/>
            <person name="Riley R."/>
            <person name="Tritt A."/>
            <person name="Adam C."/>
            <person name="Daum C."/>
            <person name="Floudas D."/>
            <person name="Sun H."/>
            <person name="Yadav J.S."/>
            <person name="Pangilinan J."/>
            <person name="Larsson K.H."/>
            <person name="Matsuura K."/>
            <person name="Barry K."/>
            <person name="Labutti K."/>
            <person name="Kuo R."/>
            <person name="Ohm R.A."/>
            <person name="Bhattacharya S.S."/>
            <person name="Shirouzu T."/>
            <person name="Yoshinaga Y."/>
            <person name="Martin F.M."/>
            <person name="Grigoriev I.V."/>
            <person name="Hibbett D.S."/>
        </authorList>
    </citation>
    <scope>NUCLEOTIDE SEQUENCE [LARGE SCALE GENOMIC DNA]</scope>
    <source>
        <strain evidence="7 8">HHB14362 ss-1</strain>
    </source>
</reference>
<organism evidence="7 8">
    <name type="scientific">Neolentinus lepideus HHB14362 ss-1</name>
    <dbReference type="NCBI Taxonomy" id="1314782"/>
    <lineage>
        <taxon>Eukaryota</taxon>
        <taxon>Fungi</taxon>
        <taxon>Dikarya</taxon>
        <taxon>Basidiomycota</taxon>
        <taxon>Agaricomycotina</taxon>
        <taxon>Agaricomycetes</taxon>
        <taxon>Gloeophyllales</taxon>
        <taxon>Gloeophyllaceae</taxon>
        <taxon>Neolentinus</taxon>
    </lineage>
</organism>
<accession>A0A165S8U8</accession>
<dbReference type="InterPro" id="IPR007919">
    <property type="entry name" value="UPF0220"/>
</dbReference>